<dbReference type="HOGENOM" id="CLU_1432699_0_0_3"/>
<dbReference type="PANTHER" id="PTHR34133:SF8">
    <property type="entry name" value="OS07G0633000 PROTEIN"/>
    <property type="match status" value="1"/>
</dbReference>
<dbReference type="CDD" id="cd07812">
    <property type="entry name" value="SRPBCC"/>
    <property type="match status" value="1"/>
</dbReference>
<dbReference type="AlphaFoldDB" id="U5QHR8"/>
<gene>
    <name evidence="1" type="ORF">GKIL_0928</name>
</gene>
<dbReference type="STRING" id="1183438.GKIL_0928"/>
<dbReference type="Proteomes" id="UP000017396">
    <property type="component" value="Chromosome"/>
</dbReference>
<keyword evidence="2" id="KW-1185">Reference proteome</keyword>
<dbReference type="InterPro" id="IPR023393">
    <property type="entry name" value="START-like_dom_sf"/>
</dbReference>
<proteinExistence type="predicted"/>
<dbReference type="Gene3D" id="3.30.530.20">
    <property type="match status" value="1"/>
</dbReference>
<dbReference type="KEGG" id="glj:GKIL_0928"/>
<dbReference type="SUPFAM" id="SSF55961">
    <property type="entry name" value="Bet v1-like"/>
    <property type="match status" value="1"/>
</dbReference>
<evidence type="ECO:0000313" key="1">
    <source>
        <dbReference type="EMBL" id="AGY57174.1"/>
    </source>
</evidence>
<dbReference type="PANTHER" id="PTHR34133">
    <property type="entry name" value="OS07G0633000 PROTEIN"/>
    <property type="match status" value="1"/>
</dbReference>
<name>U5QHR8_GLOK1</name>
<sequence length="208" mass="23303">MQHCEAIKSIINVFNGQFPVVDVTTSAIQATARAMLNVSLPAPPDTVRRYVSDPERLLHCGFPPDRIAQIGPDHFQLRVRPLTWMGLAIEPTAELEIGADEQGRAWARLIDYRLQGHPWLVKNLKIDFRANLTTLEAMSGGRTPMEGWAEASASFPTPPFLAFVAEPVLTGAARTILESFLWILRDRLSKSLEQDFRRWQNSAVQVNA</sequence>
<organism evidence="1 2">
    <name type="scientific">Gloeobacter kilaueensis (strain ATCC BAA-2537 / CCAP 1431/1 / ULC 316 / JS1)</name>
    <dbReference type="NCBI Taxonomy" id="1183438"/>
    <lineage>
        <taxon>Bacteria</taxon>
        <taxon>Bacillati</taxon>
        <taxon>Cyanobacteriota</taxon>
        <taxon>Cyanophyceae</taxon>
        <taxon>Gloeobacterales</taxon>
        <taxon>Gloeobacteraceae</taxon>
        <taxon>Gloeobacter</taxon>
    </lineage>
</organism>
<evidence type="ECO:0000313" key="2">
    <source>
        <dbReference type="Proteomes" id="UP000017396"/>
    </source>
</evidence>
<dbReference type="EMBL" id="CP003587">
    <property type="protein sequence ID" value="AGY57174.1"/>
    <property type="molecule type" value="Genomic_DNA"/>
</dbReference>
<accession>U5QHR8</accession>
<reference evidence="1 2" key="1">
    <citation type="journal article" date="2013" name="PLoS ONE">
        <title>Cultivation and Complete Genome Sequencing of Gloeobacter kilaueensis sp. nov., from a Lava Cave in Kilauea Caldera, Hawai'i.</title>
        <authorList>
            <person name="Saw J.H."/>
            <person name="Schatz M."/>
            <person name="Brown M.V."/>
            <person name="Kunkel D.D."/>
            <person name="Foster J.S."/>
            <person name="Shick H."/>
            <person name="Christensen S."/>
            <person name="Hou S."/>
            <person name="Wan X."/>
            <person name="Donachie S.P."/>
        </authorList>
    </citation>
    <scope>NUCLEOTIDE SEQUENCE [LARGE SCALE GENOMIC DNA]</scope>
    <source>
        <strain evidence="2">JS</strain>
    </source>
</reference>
<dbReference type="Pfam" id="PF09366">
    <property type="entry name" value="DUF1997"/>
    <property type="match status" value="1"/>
</dbReference>
<protein>
    <submittedName>
        <fullName evidence="1">Uncharacterized protein</fullName>
    </submittedName>
</protein>
<dbReference type="OrthoDB" id="510717at2"/>
<dbReference type="eggNOG" id="ENOG502ZBKN">
    <property type="taxonomic scope" value="Bacteria"/>
</dbReference>
<dbReference type="InterPro" id="IPR018971">
    <property type="entry name" value="DUF1997"/>
</dbReference>